<proteinExistence type="predicted"/>
<organism evidence="1">
    <name type="scientific">Arundo donax</name>
    <name type="common">Giant reed</name>
    <name type="synonym">Donax arundinaceus</name>
    <dbReference type="NCBI Taxonomy" id="35708"/>
    <lineage>
        <taxon>Eukaryota</taxon>
        <taxon>Viridiplantae</taxon>
        <taxon>Streptophyta</taxon>
        <taxon>Embryophyta</taxon>
        <taxon>Tracheophyta</taxon>
        <taxon>Spermatophyta</taxon>
        <taxon>Magnoliopsida</taxon>
        <taxon>Liliopsida</taxon>
        <taxon>Poales</taxon>
        <taxon>Poaceae</taxon>
        <taxon>PACMAD clade</taxon>
        <taxon>Arundinoideae</taxon>
        <taxon>Arundineae</taxon>
        <taxon>Arundo</taxon>
    </lineage>
</organism>
<protein>
    <submittedName>
        <fullName evidence="1">Uncharacterized protein</fullName>
    </submittedName>
</protein>
<name>A0A0A9FZX0_ARUDO</name>
<dbReference type="EMBL" id="GBRH01181142">
    <property type="protein sequence ID" value="JAE16754.1"/>
    <property type="molecule type" value="Transcribed_RNA"/>
</dbReference>
<sequence length="15" mass="1956">MHLPPEIMFRHKYTR</sequence>
<accession>A0A0A9FZX0</accession>
<evidence type="ECO:0000313" key="1">
    <source>
        <dbReference type="EMBL" id="JAE16754.1"/>
    </source>
</evidence>
<reference evidence="1" key="1">
    <citation type="submission" date="2014-09" db="EMBL/GenBank/DDBJ databases">
        <authorList>
            <person name="Magalhaes I.L.F."/>
            <person name="Oliveira U."/>
            <person name="Santos F.R."/>
            <person name="Vidigal T.H.D.A."/>
            <person name="Brescovit A.D."/>
            <person name="Santos A.J."/>
        </authorList>
    </citation>
    <scope>NUCLEOTIDE SEQUENCE</scope>
    <source>
        <tissue evidence="1">Shoot tissue taken approximately 20 cm above the soil surface</tissue>
    </source>
</reference>
<reference evidence="1" key="2">
    <citation type="journal article" date="2015" name="Data Brief">
        <title>Shoot transcriptome of the giant reed, Arundo donax.</title>
        <authorList>
            <person name="Barrero R.A."/>
            <person name="Guerrero F.D."/>
            <person name="Moolhuijzen P."/>
            <person name="Goolsby J.A."/>
            <person name="Tidwell J."/>
            <person name="Bellgard S.E."/>
            <person name="Bellgard M.I."/>
        </authorList>
    </citation>
    <scope>NUCLEOTIDE SEQUENCE</scope>
    <source>
        <tissue evidence="1">Shoot tissue taken approximately 20 cm above the soil surface</tissue>
    </source>
</reference>